<dbReference type="Gene3D" id="1.25.40.10">
    <property type="entry name" value="Tetratricopeptide repeat domain"/>
    <property type="match status" value="2"/>
</dbReference>
<feature type="domain" description="CHAT" evidence="2">
    <location>
        <begin position="627"/>
        <end position="895"/>
    </location>
</feature>
<dbReference type="PANTHER" id="PTHR19959:SF119">
    <property type="entry name" value="FUNGAL LIPASE-LIKE DOMAIN-CONTAINING PROTEIN"/>
    <property type="match status" value="1"/>
</dbReference>
<dbReference type="AlphaFoldDB" id="A0A8H3DSD1"/>
<feature type="compositionally biased region" description="Basic residues" evidence="1">
    <location>
        <begin position="1157"/>
        <end position="1168"/>
    </location>
</feature>
<feature type="region of interest" description="Disordered" evidence="1">
    <location>
        <begin position="1051"/>
        <end position="1070"/>
    </location>
</feature>
<evidence type="ECO:0000259" key="2">
    <source>
        <dbReference type="Pfam" id="PF12770"/>
    </source>
</evidence>
<dbReference type="InterPro" id="IPR024983">
    <property type="entry name" value="CHAT_dom"/>
</dbReference>
<feature type="region of interest" description="Disordered" evidence="1">
    <location>
        <begin position="1133"/>
        <end position="1168"/>
    </location>
</feature>
<evidence type="ECO:0000313" key="3">
    <source>
        <dbReference type="EMBL" id="CAE7086866.1"/>
    </source>
</evidence>
<feature type="compositionally biased region" description="Low complexity" evidence="1">
    <location>
        <begin position="1053"/>
        <end position="1065"/>
    </location>
</feature>
<accession>A0A8H3DSD1</accession>
<evidence type="ECO:0000313" key="4">
    <source>
        <dbReference type="Proteomes" id="UP000663827"/>
    </source>
</evidence>
<dbReference type="Pfam" id="PF12770">
    <property type="entry name" value="CHAT"/>
    <property type="match status" value="1"/>
</dbReference>
<protein>
    <recommendedName>
        <fullName evidence="2">CHAT domain-containing protein</fullName>
    </recommendedName>
</protein>
<organism evidence="3 4">
    <name type="scientific">Rhizoctonia solani</name>
    <dbReference type="NCBI Taxonomy" id="456999"/>
    <lineage>
        <taxon>Eukaryota</taxon>
        <taxon>Fungi</taxon>
        <taxon>Dikarya</taxon>
        <taxon>Basidiomycota</taxon>
        <taxon>Agaricomycotina</taxon>
        <taxon>Agaricomycetes</taxon>
        <taxon>Cantharellales</taxon>
        <taxon>Ceratobasidiaceae</taxon>
        <taxon>Rhizoctonia</taxon>
    </lineage>
</organism>
<dbReference type="EMBL" id="CAJNJQ010000577">
    <property type="protein sequence ID" value="CAE7086866.1"/>
    <property type="molecule type" value="Genomic_DNA"/>
</dbReference>
<evidence type="ECO:0000256" key="1">
    <source>
        <dbReference type="SAM" id="MobiDB-lite"/>
    </source>
</evidence>
<proteinExistence type="predicted"/>
<dbReference type="Proteomes" id="UP000663827">
    <property type="component" value="Unassembled WGS sequence"/>
</dbReference>
<dbReference type="SUPFAM" id="SSF81901">
    <property type="entry name" value="HCP-like"/>
    <property type="match status" value="1"/>
</dbReference>
<gene>
    <name evidence="3" type="ORF">RDB_LOCUS28608</name>
</gene>
<sequence>MIEGVRKETSQEDAEQWNERGCSQLMIYQDSWRLDELEKAVECFTRAVTLTPEGHPGMPICLDNLGSSYTDRYRRLGELADLEKSIECNNRAVALTPEGHADMPLHLGNLGSSYTDRYRRLGELADLEKSIECKTRALTLTSEGHPDMPDRLGNLGSSYSDRYRRLGELSDLEKSIECFTRAVTLTSEGHPVMPDRLGSLGLSYTDRYRRLGELTDLEKSIECFTRAVILTSEGHPHMPFRLNNLGTSYLDLYRRLGELTDLEKSIECTTRAVTLTSEGHPDMPGYLGNLGASYTDRYRRLGELADLEKAIKCNSRALTLTPDGHPDISAQHYYCARSFLYQYQRSGAPADLHSSLTSFRAASQLLTGAPHHKFKHALGWANLAFAQHCLSPLEAYQTAIDLLPQFIWLGATSKQRYQDLSTAKNLASGACLTAIQSSQHSLALEWLEHARCVVWSQSLMLRSPLDQLRLSYPSLATKLDSIANQLQTLSIEGQGSQLATSSLLSAEQAGRQRRSLAMDYQSLLTETRQLAGFEGFLQPVKADALLSAAHHGPIVVINCHKDQCDALIILPHHSQVRHLALPNFTEQKARRALSDLEESLRQKGLRQRGVSLLLKPTRRPEYSMGPVLESLWRDIVHPVLDCLGYTHGTPRQPLPHITWCPTGPLSFLPLHAAGDYSQPCLRVFHYVISSYTPTTSALLAHTPSSLNRNSRVLAIGQAATPGCNPLPGTIQELALIRAHAQNMGEYTQLTGYQATTAAVLDAMEHHDWVHLACHAHQNVSDPTKSGFYLHDGTLDLSAINRRSFKNKGLAFLSACQTATGDDELPDEAIHLASGMLMAGYPSVIATMWSVVDEDAPFVADKVYAQLMKDGKIGNGEAGRALHDAVAGLREKRSNDNTVHAPSVENTENELSDIDSFAPGGPLTDKETNACLTATVTYNPYGQPYKLKGKAWQAVTEAVNKDTRRQLSTDTIKRKVNTCIKLHTGKLPPRTRFSGGESQIFHSQIDHIRGQIEAAEQKKAEKAEERSVRTERAESAGQAACQAALETFARAANPSRTTSTPSSPSSDPLNLSDQIAEALNNANQTEHLRHNELLDALHTNSNQVAQLAKSMETAAQAQLETTRLLVGFIVQGSSQLEQSSEAPSHHKPPTPSSEAPPRKRRATRAHPSV</sequence>
<reference evidence="3" key="1">
    <citation type="submission" date="2021-01" db="EMBL/GenBank/DDBJ databases">
        <authorList>
            <person name="Kaushik A."/>
        </authorList>
    </citation>
    <scope>NUCLEOTIDE SEQUENCE</scope>
    <source>
        <strain evidence="3">AG5</strain>
    </source>
</reference>
<dbReference type="PANTHER" id="PTHR19959">
    <property type="entry name" value="KINESIN LIGHT CHAIN"/>
    <property type="match status" value="1"/>
</dbReference>
<dbReference type="InterPro" id="IPR011990">
    <property type="entry name" value="TPR-like_helical_dom_sf"/>
</dbReference>
<comment type="caution">
    <text evidence="3">The sequence shown here is derived from an EMBL/GenBank/DDBJ whole genome shotgun (WGS) entry which is preliminary data.</text>
</comment>
<name>A0A8H3DSD1_9AGAM</name>